<feature type="region of interest" description="Disordered" evidence="1">
    <location>
        <begin position="1"/>
        <end position="28"/>
    </location>
</feature>
<comment type="caution">
    <text evidence="2">The sequence shown here is derived from an EMBL/GenBank/DDBJ whole genome shotgun (WGS) entry which is preliminary data.</text>
</comment>
<reference evidence="3" key="2">
    <citation type="submission" date="2024-04" db="EMBL/GenBank/DDBJ databases">
        <authorList>
            <person name="Chen Y."/>
            <person name="Shah S."/>
            <person name="Dougan E. K."/>
            <person name="Thang M."/>
            <person name="Chan C."/>
        </authorList>
    </citation>
    <scope>NUCLEOTIDE SEQUENCE [LARGE SCALE GENOMIC DNA]</scope>
</reference>
<evidence type="ECO:0000313" key="4">
    <source>
        <dbReference type="EMBL" id="CAL4806142.1"/>
    </source>
</evidence>
<evidence type="ECO:0000313" key="2">
    <source>
        <dbReference type="EMBL" id="CAI4018830.1"/>
    </source>
</evidence>
<gene>
    <name evidence="2" type="ORF">C1SCF055_LOCUS43365</name>
</gene>
<evidence type="ECO:0000313" key="3">
    <source>
        <dbReference type="EMBL" id="CAL1172205.1"/>
    </source>
</evidence>
<protein>
    <submittedName>
        <fullName evidence="4">Folate-biopterin transporter 1, chloroplastic</fullName>
    </submittedName>
</protein>
<feature type="region of interest" description="Disordered" evidence="1">
    <location>
        <begin position="497"/>
        <end position="520"/>
    </location>
</feature>
<sequence length="520" mass="59206">MMSDEPNDTAVATSPDPTEEVDAAGAADAECAAPVEAVPVEAALNPADEVDQLKAELARRVNQPASKLSFLEPLPPELLRNICETFDEAGTKDGKMLQRLEAYTRSIARRNHLTLEPPSHPSQDYGRYGSAEAIEKRVEAFVHDLDMDENTLDLILSLEHKLQIEVIEQFEVEGTRDGNVQNRFFSFVRGVWLRALGVSREVGDLIKDCPEELQADIIKNFDPKGTKDGNLSARLQSFATLLWRNSKTGRAYKKQADWNLDVFVKHWGLEPWALKVLRALPPEVQEEVLNGFDVSSTRDGYIAGRFLGYVRSKWARHLELDEQCCYAIKRLPQEGQVMCITQFDPRSTRDGNVSARMRGFLWKVDAQLNDAAYPEEYSGWRGRGFQDHGSRQSYDSWGPARHEKSYSYESFGGYQKSDSRDSGMRDAILKFVARWDLDLAVGAYLEKLKDPDVVARVLEEFDPSGTQDGNVLFRLKSFVRLLCSRRKRGELHLDEEYQEYQEPQAPSRLRKEKWQKKPHT</sequence>
<proteinExistence type="predicted"/>
<keyword evidence="5" id="KW-1185">Reference proteome</keyword>
<evidence type="ECO:0000256" key="1">
    <source>
        <dbReference type="SAM" id="MobiDB-lite"/>
    </source>
</evidence>
<dbReference type="OrthoDB" id="446436at2759"/>
<feature type="compositionally biased region" description="Basic residues" evidence="1">
    <location>
        <begin position="508"/>
        <end position="520"/>
    </location>
</feature>
<evidence type="ECO:0000313" key="5">
    <source>
        <dbReference type="Proteomes" id="UP001152797"/>
    </source>
</evidence>
<dbReference type="AlphaFoldDB" id="A0A9P1GQ45"/>
<dbReference type="EMBL" id="CAMXCT020006716">
    <property type="protein sequence ID" value="CAL1172205.1"/>
    <property type="molecule type" value="Genomic_DNA"/>
</dbReference>
<accession>A0A9P1GQ45</accession>
<dbReference type="Proteomes" id="UP001152797">
    <property type="component" value="Unassembled WGS sequence"/>
</dbReference>
<name>A0A9P1GQ45_9DINO</name>
<organism evidence="2">
    <name type="scientific">Cladocopium goreaui</name>
    <dbReference type="NCBI Taxonomy" id="2562237"/>
    <lineage>
        <taxon>Eukaryota</taxon>
        <taxon>Sar</taxon>
        <taxon>Alveolata</taxon>
        <taxon>Dinophyceae</taxon>
        <taxon>Suessiales</taxon>
        <taxon>Symbiodiniaceae</taxon>
        <taxon>Cladocopium</taxon>
    </lineage>
</organism>
<dbReference type="EMBL" id="CAMXCT030006716">
    <property type="protein sequence ID" value="CAL4806142.1"/>
    <property type="molecule type" value="Genomic_DNA"/>
</dbReference>
<dbReference type="EMBL" id="CAMXCT010006716">
    <property type="protein sequence ID" value="CAI4018830.1"/>
    <property type="molecule type" value="Genomic_DNA"/>
</dbReference>
<reference evidence="2" key="1">
    <citation type="submission" date="2022-10" db="EMBL/GenBank/DDBJ databases">
        <authorList>
            <person name="Chen Y."/>
            <person name="Dougan E. K."/>
            <person name="Chan C."/>
            <person name="Rhodes N."/>
            <person name="Thang M."/>
        </authorList>
    </citation>
    <scope>NUCLEOTIDE SEQUENCE</scope>
</reference>